<dbReference type="SUPFAM" id="SSF103473">
    <property type="entry name" value="MFS general substrate transporter"/>
    <property type="match status" value="1"/>
</dbReference>
<evidence type="ECO:0000313" key="3">
    <source>
        <dbReference type="Proteomes" id="UP001203761"/>
    </source>
</evidence>
<feature type="transmembrane region" description="Helical" evidence="1">
    <location>
        <begin position="42"/>
        <end position="63"/>
    </location>
</feature>
<feature type="transmembrane region" description="Helical" evidence="1">
    <location>
        <begin position="158"/>
        <end position="183"/>
    </location>
</feature>
<feature type="transmembrane region" description="Helical" evidence="1">
    <location>
        <begin position="124"/>
        <end position="146"/>
    </location>
</feature>
<gene>
    <name evidence="2" type="ORF">Bequi_06180</name>
</gene>
<keyword evidence="1" id="KW-0472">Membrane</keyword>
<evidence type="ECO:0000256" key="1">
    <source>
        <dbReference type="SAM" id="Phobius"/>
    </source>
</evidence>
<dbReference type="Proteomes" id="UP001203761">
    <property type="component" value="Unassembled WGS sequence"/>
</dbReference>
<feature type="transmembrane region" description="Helical" evidence="1">
    <location>
        <begin position="208"/>
        <end position="226"/>
    </location>
</feature>
<feature type="transmembrane region" description="Helical" evidence="1">
    <location>
        <begin position="84"/>
        <end position="104"/>
    </location>
</feature>
<keyword evidence="1" id="KW-1133">Transmembrane helix</keyword>
<reference evidence="2" key="1">
    <citation type="submission" date="2022-02" db="EMBL/GenBank/DDBJ databases">
        <authorList>
            <person name="Lee M."/>
            <person name="Kim S.-J."/>
            <person name="Jung M.-Y."/>
        </authorList>
    </citation>
    <scope>NUCLEOTIDE SEQUENCE</scope>
    <source>
        <strain evidence="2">JHP9</strain>
    </source>
</reference>
<dbReference type="RefSeq" id="WP_249737076.1">
    <property type="nucleotide sequence ID" value="NZ_JAKNCJ010000002.1"/>
</dbReference>
<proteinExistence type="predicted"/>
<protein>
    <submittedName>
        <fullName evidence="2">Uncharacterized protein</fullName>
    </submittedName>
</protein>
<name>A0ABT0QZL7_9MICO</name>
<sequence>MIALAGAAASLVGFGLLYAFSPSTYALVLHILTTSQRALRAIAWLCVGMALAALGCLLLFRVVDPETLTALAKTRAEEVLVRRGVDLAAGAVLLLAGIIAAMRARGPRPAPKPRRAVRRGEPAGHMILLGAAEALTSVSGMATMYVAGRVIASASRDLLVQALLVAVLLAAVMAQHLLVAWLWGRFPALARRVTALYDRLVAIDRRPLLAAGLLVAGAVFLVLGILPHDAPHLG</sequence>
<comment type="caution">
    <text evidence="2">The sequence shown here is derived from an EMBL/GenBank/DDBJ whole genome shotgun (WGS) entry which is preliminary data.</text>
</comment>
<organism evidence="2 3">
    <name type="scientific">Brachybacterium equifaecis</name>
    <dbReference type="NCBI Taxonomy" id="2910770"/>
    <lineage>
        <taxon>Bacteria</taxon>
        <taxon>Bacillati</taxon>
        <taxon>Actinomycetota</taxon>
        <taxon>Actinomycetes</taxon>
        <taxon>Micrococcales</taxon>
        <taxon>Dermabacteraceae</taxon>
        <taxon>Brachybacterium</taxon>
    </lineage>
</organism>
<keyword evidence="1" id="KW-0812">Transmembrane</keyword>
<dbReference type="EMBL" id="JAKNCJ010000002">
    <property type="protein sequence ID" value="MCL6422979.1"/>
    <property type="molecule type" value="Genomic_DNA"/>
</dbReference>
<dbReference type="InterPro" id="IPR036259">
    <property type="entry name" value="MFS_trans_sf"/>
</dbReference>
<evidence type="ECO:0000313" key="2">
    <source>
        <dbReference type="EMBL" id="MCL6422979.1"/>
    </source>
</evidence>
<accession>A0ABT0QZL7</accession>
<keyword evidence="3" id="KW-1185">Reference proteome</keyword>